<feature type="coiled-coil region" evidence="1">
    <location>
        <begin position="50"/>
        <end position="77"/>
    </location>
</feature>
<dbReference type="RefSeq" id="WP_069034983.1">
    <property type="nucleotide sequence ID" value="NZ_MDKC01000034.1"/>
</dbReference>
<protein>
    <recommendedName>
        <fullName evidence="2">HTH cro/C1-type domain-containing protein</fullName>
    </recommendedName>
</protein>
<dbReference type="SUPFAM" id="SSF47413">
    <property type="entry name" value="lambda repressor-like DNA-binding domains"/>
    <property type="match status" value="1"/>
</dbReference>
<keyword evidence="1" id="KW-0175">Coiled coil</keyword>
<dbReference type="InterPro" id="IPR011990">
    <property type="entry name" value="TPR-like_helical_dom_sf"/>
</dbReference>
<evidence type="ECO:0000313" key="3">
    <source>
        <dbReference type="EMBL" id="ODG90625.1"/>
    </source>
</evidence>
<dbReference type="InterPro" id="IPR001387">
    <property type="entry name" value="Cro/C1-type_HTH"/>
</dbReference>
<dbReference type="SMART" id="SM00530">
    <property type="entry name" value="HTH_XRE"/>
    <property type="match status" value="1"/>
</dbReference>
<name>A0ABX2ZPJ3_9BACI</name>
<sequence>MLEGEIIKFYRKKAGLTQEELGKDICTATHVSRIERGETRYSEEIIQLFSQRLQIDIKNEIAAVQNIEKKLQKWHNAIILERMKDVIIIKEELESIHYISASNYAIYFQLLLARYFILCKSIEKAERIIKRIEKDSPPMSTYEKNLFHHVRGIYYLVQYTRLEDVNKQIALQELKKVNIEEYGNKEYYYHLGTAYHWTRSKVMAYFYGEKAFRYFNKTNNYARAILAESLMLVQLKDSTQLDFKEIVKRYESLIEHSEALGLLDKRGMILHNLGLMYFWKQDFKNAHIFYKKSVEEADKQSLPYLNRLYNYLDNAEEGKLLLTNELLNEANEGLALSEKATNNLYKILFTLLILRFNEKFDEYYDYMEQTAYPFFKNHHHVTHAIKYAKLLYNYYVETKQYEKAVHTADMFINGN</sequence>
<feature type="domain" description="HTH cro/C1-type" evidence="2">
    <location>
        <begin position="7"/>
        <end position="61"/>
    </location>
</feature>
<evidence type="ECO:0000259" key="2">
    <source>
        <dbReference type="PROSITE" id="PS50943"/>
    </source>
</evidence>
<dbReference type="EMBL" id="MDKC01000034">
    <property type="protein sequence ID" value="ODG90625.1"/>
    <property type="molecule type" value="Genomic_DNA"/>
</dbReference>
<keyword evidence="4" id="KW-1185">Reference proteome</keyword>
<gene>
    <name evidence="3" type="ORF">BED47_12215</name>
</gene>
<organism evidence="3 4">
    <name type="scientific">Gottfriedia luciferensis</name>
    <dbReference type="NCBI Taxonomy" id="178774"/>
    <lineage>
        <taxon>Bacteria</taxon>
        <taxon>Bacillati</taxon>
        <taxon>Bacillota</taxon>
        <taxon>Bacilli</taxon>
        <taxon>Bacillales</taxon>
        <taxon>Bacillaceae</taxon>
        <taxon>Gottfriedia</taxon>
    </lineage>
</organism>
<accession>A0ABX2ZPJ3</accession>
<proteinExistence type="predicted"/>
<evidence type="ECO:0000256" key="1">
    <source>
        <dbReference type="SAM" id="Coils"/>
    </source>
</evidence>
<dbReference type="Gene3D" id="1.10.260.40">
    <property type="entry name" value="lambda repressor-like DNA-binding domains"/>
    <property type="match status" value="1"/>
</dbReference>
<dbReference type="Gene3D" id="1.25.40.1000">
    <property type="match status" value="1"/>
</dbReference>
<dbReference type="Pfam" id="PF01381">
    <property type="entry name" value="HTH_3"/>
    <property type="match status" value="1"/>
</dbReference>
<dbReference type="Gene3D" id="1.25.40.10">
    <property type="entry name" value="Tetratricopeptide repeat domain"/>
    <property type="match status" value="1"/>
</dbReference>
<evidence type="ECO:0000313" key="4">
    <source>
        <dbReference type="Proteomes" id="UP000094580"/>
    </source>
</evidence>
<dbReference type="PROSITE" id="PS50943">
    <property type="entry name" value="HTH_CROC1"/>
    <property type="match status" value="1"/>
</dbReference>
<dbReference type="InterPro" id="IPR010982">
    <property type="entry name" value="Lambda_DNA-bd_dom_sf"/>
</dbReference>
<reference evidence="3 4" key="1">
    <citation type="submission" date="2016-07" db="EMBL/GenBank/DDBJ databases">
        <authorList>
            <person name="Townsley L."/>
            <person name="Shank E.A."/>
        </authorList>
    </citation>
    <scope>NUCLEOTIDE SEQUENCE [LARGE SCALE GENOMIC DNA]</scope>
    <source>
        <strain evidence="3 4">CH01</strain>
    </source>
</reference>
<dbReference type="SUPFAM" id="SSF81901">
    <property type="entry name" value="HCP-like"/>
    <property type="match status" value="1"/>
</dbReference>
<dbReference type="CDD" id="cd00093">
    <property type="entry name" value="HTH_XRE"/>
    <property type="match status" value="1"/>
</dbReference>
<dbReference type="Proteomes" id="UP000094580">
    <property type="component" value="Unassembled WGS sequence"/>
</dbReference>
<comment type="caution">
    <text evidence="3">The sequence shown here is derived from an EMBL/GenBank/DDBJ whole genome shotgun (WGS) entry which is preliminary data.</text>
</comment>